<evidence type="ECO:0008006" key="2">
    <source>
        <dbReference type="Google" id="ProtNLM"/>
    </source>
</evidence>
<sequence length="64" mass="7243">VSSEYNLRIRNRFYKGHGLGNDYLVFEEGEDCEISKDAIVKICDRWRGVGSDGVVLLIDRDGPP</sequence>
<dbReference type="SUPFAM" id="SSF54506">
    <property type="entry name" value="Diaminopimelate epimerase-like"/>
    <property type="match status" value="1"/>
</dbReference>
<protein>
    <recommendedName>
        <fullName evidence="2">Diaminopimelate epimerase</fullName>
    </recommendedName>
</protein>
<accession>A0A382GQ84</accession>
<reference evidence="1" key="1">
    <citation type="submission" date="2018-05" db="EMBL/GenBank/DDBJ databases">
        <authorList>
            <person name="Lanie J.A."/>
            <person name="Ng W.-L."/>
            <person name="Kazmierczak K.M."/>
            <person name="Andrzejewski T.M."/>
            <person name="Davidsen T.M."/>
            <person name="Wayne K.J."/>
            <person name="Tettelin H."/>
            <person name="Glass J.I."/>
            <person name="Rusch D."/>
            <person name="Podicherti R."/>
            <person name="Tsui H.-C.T."/>
            <person name="Winkler M.E."/>
        </authorList>
    </citation>
    <scope>NUCLEOTIDE SEQUENCE</scope>
</reference>
<dbReference type="Gene3D" id="3.10.310.10">
    <property type="entry name" value="Diaminopimelate Epimerase, Chain A, domain 1"/>
    <property type="match status" value="1"/>
</dbReference>
<dbReference type="AlphaFoldDB" id="A0A382GQ84"/>
<dbReference type="EMBL" id="UINC01056747">
    <property type="protein sequence ID" value="SVB77149.1"/>
    <property type="molecule type" value="Genomic_DNA"/>
</dbReference>
<organism evidence="1">
    <name type="scientific">marine metagenome</name>
    <dbReference type="NCBI Taxonomy" id="408172"/>
    <lineage>
        <taxon>unclassified sequences</taxon>
        <taxon>metagenomes</taxon>
        <taxon>ecological metagenomes</taxon>
    </lineage>
</organism>
<feature type="non-terminal residue" evidence="1">
    <location>
        <position position="1"/>
    </location>
</feature>
<gene>
    <name evidence="1" type="ORF">METZ01_LOCUS230003</name>
</gene>
<name>A0A382GQ84_9ZZZZ</name>
<feature type="non-terminal residue" evidence="1">
    <location>
        <position position="64"/>
    </location>
</feature>
<evidence type="ECO:0000313" key="1">
    <source>
        <dbReference type="EMBL" id="SVB77149.1"/>
    </source>
</evidence>
<proteinExistence type="predicted"/>